<sequence length="92" mass="10280">MKATLICAFLVVFLATSSVFGTPVNNGRGMGGVMGGKEMLYEWDGEIGDDGMMYDYDGTRTGGQMGDRNVRCRMWCRFRMNDSWRIVCCLGL</sequence>
<reference evidence="2" key="2">
    <citation type="submission" date="2020-11" db="EMBL/GenBank/DDBJ databases">
        <authorList>
            <person name="McCartney M.A."/>
            <person name="Auch B."/>
            <person name="Kono T."/>
            <person name="Mallez S."/>
            <person name="Becker A."/>
            <person name="Gohl D.M."/>
            <person name="Silverstein K.A.T."/>
            <person name="Koren S."/>
            <person name="Bechman K.B."/>
            <person name="Herman A."/>
            <person name="Abrahante J.E."/>
            <person name="Garbe J."/>
        </authorList>
    </citation>
    <scope>NUCLEOTIDE SEQUENCE</scope>
    <source>
        <strain evidence="2">Duluth1</strain>
        <tissue evidence="2">Whole animal</tissue>
    </source>
</reference>
<feature type="signal peptide" evidence="1">
    <location>
        <begin position="1"/>
        <end position="21"/>
    </location>
</feature>
<accession>A0A9D4HZL1</accession>
<dbReference type="AlphaFoldDB" id="A0A9D4HZL1"/>
<evidence type="ECO:0000313" key="3">
    <source>
        <dbReference type="Proteomes" id="UP000828390"/>
    </source>
</evidence>
<evidence type="ECO:0000256" key="1">
    <source>
        <dbReference type="SAM" id="SignalP"/>
    </source>
</evidence>
<gene>
    <name evidence="2" type="ORF">DPMN_047910</name>
</gene>
<protein>
    <submittedName>
        <fullName evidence="2">Uncharacterized protein</fullName>
    </submittedName>
</protein>
<comment type="caution">
    <text evidence="2">The sequence shown here is derived from an EMBL/GenBank/DDBJ whole genome shotgun (WGS) entry which is preliminary data.</text>
</comment>
<reference evidence="2" key="1">
    <citation type="journal article" date="2019" name="bioRxiv">
        <title>The Genome of the Zebra Mussel, Dreissena polymorpha: A Resource for Invasive Species Research.</title>
        <authorList>
            <person name="McCartney M.A."/>
            <person name="Auch B."/>
            <person name="Kono T."/>
            <person name="Mallez S."/>
            <person name="Zhang Y."/>
            <person name="Obille A."/>
            <person name="Becker A."/>
            <person name="Abrahante J.E."/>
            <person name="Garbe J."/>
            <person name="Badalamenti J.P."/>
            <person name="Herman A."/>
            <person name="Mangelson H."/>
            <person name="Liachko I."/>
            <person name="Sullivan S."/>
            <person name="Sone E.D."/>
            <person name="Koren S."/>
            <person name="Silverstein K.A.T."/>
            <person name="Beckman K.B."/>
            <person name="Gohl D.M."/>
        </authorList>
    </citation>
    <scope>NUCLEOTIDE SEQUENCE</scope>
    <source>
        <strain evidence="2">Duluth1</strain>
        <tissue evidence="2">Whole animal</tissue>
    </source>
</reference>
<evidence type="ECO:0000313" key="2">
    <source>
        <dbReference type="EMBL" id="KAH3741190.1"/>
    </source>
</evidence>
<name>A0A9D4HZL1_DREPO</name>
<dbReference type="Proteomes" id="UP000828390">
    <property type="component" value="Unassembled WGS sequence"/>
</dbReference>
<keyword evidence="1" id="KW-0732">Signal</keyword>
<dbReference type="EMBL" id="JAIWYP010000011">
    <property type="protein sequence ID" value="KAH3741190.1"/>
    <property type="molecule type" value="Genomic_DNA"/>
</dbReference>
<proteinExistence type="predicted"/>
<keyword evidence="3" id="KW-1185">Reference proteome</keyword>
<organism evidence="2 3">
    <name type="scientific">Dreissena polymorpha</name>
    <name type="common">Zebra mussel</name>
    <name type="synonym">Mytilus polymorpha</name>
    <dbReference type="NCBI Taxonomy" id="45954"/>
    <lineage>
        <taxon>Eukaryota</taxon>
        <taxon>Metazoa</taxon>
        <taxon>Spiralia</taxon>
        <taxon>Lophotrochozoa</taxon>
        <taxon>Mollusca</taxon>
        <taxon>Bivalvia</taxon>
        <taxon>Autobranchia</taxon>
        <taxon>Heteroconchia</taxon>
        <taxon>Euheterodonta</taxon>
        <taxon>Imparidentia</taxon>
        <taxon>Neoheterodontei</taxon>
        <taxon>Myida</taxon>
        <taxon>Dreissenoidea</taxon>
        <taxon>Dreissenidae</taxon>
        <taxon>Dreissena</taxon>
    </lineage>
</organism>
<feature type="chain" id="PRO_5039704166" evidence="1">
    <location>
        <begin position="22"/>
        <end position="92"/>
    </location>
</feature>